<dbReference type="Ensembl" id="ENSLLET00000002101.1">
    <property type="protein sequence ID" value="ENSLLEP00000002014.1"/>
    <property type="gene ID" value="ENSLLEG00000001061.1"/>
</dbReference>
<dbReference type="GO" id="GO:0019237">
    <property type="term" value="F:centromeric DNA binding"/>
    <property type="evidence" value="ECO:0007669"/>
    <property type="project" value="InterPro"/>
</dbReference>
<evidence type="ECO:0000259" key="11">
    <source>
        <dbReference type="Pfam" id="PF11699"/>
    </source>
</evidence>
<dbReference type="Pfam" id="PF11699">
    <property type="entry name" value="CENP-C_C"/>
    <property type="match status" value="1"/>
</dbReference>
<feature type="compositionally biased region" description="Basic and acidic residues" evidence="10">
    <location>
        <begin position="1054"/>
        <end position="1066"/>
    </location>
</feature>
<feature type="region of interest" description="Disordered" evidence="10">
    <location>
        <begin position="521"/>
        <end position="542"/>
    </location>
</feature>
<comment type="function">
    <text evidence="5">Component of the CENPA-NAC (nucleosome-associated) complex, a complex that plays a central role in assembly of kinetochore proteins, mitotic progression and chromosome segregation. The CENPA-NAC complex recruits the CENPA-CAD (nucleosome distal) complex and may be involved in incorporation of newly synthesized CENPA into centromeres. CENPC recruits DNA methylation and DNMT3B to both centromeric and pericentromeric satellite repeats and regulates the histone code in these regions.</text>
</comment>
<dbReference type="SUPFAM" id="SSF46689">
    <property type="entry name" value="Homeodomain-like"/>
    <property type="match status" value="1"/>
</dbReference>
<evidence type="ECO:0000313" key="13">
    <source>
        <dbReference type="Ensembl" id="ENSLLEP00000002014.1"/>
    </source>
</evidence>
<evidence type="ECO:0000256" key="9">
    <source>
        <dbReference type="ARBA" id="ARBA00083562"/>
    </source>
</evidence>
<dbReference type="InterPro" id="IPR057667">
    <property type="entry name" value="HTH_SB"/>
</dbReference>
<dbReference type="Pfam" id="PF25787">
    <property type="entry name" value="HTH_SB"/>
    <property type="match status" value="1"/>
</dbReference>
<evidence type="ECO:0000256" key="10">
    <source>
        <dbReference type="SAM" id="MobiDB-lite"/>
    </source>
</evidence>
<keyword evidence="3" id="KW-0238">DNA-binding</keyword>
<protein>
    <recommendedName>
        <fullName evidence="7">Centromere protein C</fullName>
    </recommendedName>
    <alternativeName>
        <fullName evidence="8">Centromere autoantigen C</fullName>
    </alternativeName>
    <alternativeName>
        <fullName evidence="9">Centromere protein C 1</fullName>
    </alternativeName>
</protein>
<feature type="domain" description="Sleeping Beauty transposase HTH" evidence="12">
    <location>
        <begin position="1"/>
        <end position="52"/>
    </location>
</feature>
<dbReference type="PANTHER" id="PTHR16684">
    <property type="entry name" value="CENTROMERE PROTEIN C"/>
    <property type="match status" value="1"/>
</dbReference>
<feature type="region of interest" description="Disordered" evidence="10">
    <location>
        <begin position="1039"/>
        <end position="1084"/>
    </location>
</feature>
<reference evidence="13" key="2">
    <citation type="submission" date="2025-09" db="UniProtKB">
        <authorList>
            <consortium name="Ensembl"/>
        </authorList>
    </citation>
    <scope>IDENTIFICATION</scope>
</reference>
<feature type="domain" description="Mif2/CENP-C cupin" evidence="11">
    <location>
        <begin position="1359"/>
        <end position="1442"/>
    </location>
</feature>
<dbReference type="GO" id="GO:0051382">
    <property type="term" value="P:kinetochore assembly"/>
    <property type="evidence" value="ECO:0007669"/>
    <property type="project" value="InterPro"/>
</dbReference>
<dbReference type="GO" id="GO:0051455">
    <property type="term" value="P:spindle attachment to meiosis I kinetochore"/>
    <property type="evidence" value="ECO:0007669"/>
    <property type="project" value="TreeGrafter"/>
</dbReference>
<dbReference type="GeneTree" id="ENSGT00390000016737"/>
<evidence type="ECO:0000313" key="14">
    <source>
        <dbReference type="Proteomes" id="UP000694569"/>
    </source>
</evidence>
<feature type="region of interest" description="Disordered" evidence="10">
    <location>
        <begin position="81"/>
        <end position="101"/>
    </location>
</feature>
<dbReference type="InterPro" id="IPR028386">
    <property type="entry name" value="CENP-C/Mif2/cnp3"/>
</dbReference>
<evidence type="ECO:0000256" key="3">
    <source>
        <dbReference type="ARBA" id="ARBA00023125"/>
    </source>
</evidence>
<feature type="region of interest" description="Disordered" evidence="10">
    <location>
        <begin position="1225"/>
        <end position="1257"/>
    </location>
</feature>
<dbReference type="GO" id="GO:0005721">
    <property type="term" value="C:pericentric heterochromatin"/>
    <property type="evidence" value="ECO:0007669"/>
    <property type="project" value="UniProtKB-ARBA"/>
</dbReference>
<feature type="region of interest" description="Disordered" evidence="10">
    <location>
        <begin position="666"/>
        <end position="736"/>
    </location>
</feature>
<dbReference type="InterPro" id="IPR025974">
    <property type="entry name" value="Mif2/CENP-C_cupin"/>
</dbReference>
<dbReference type="InterPro" id="IPR011051">
    <property type="entry name" value="RmlC_Cupin_sf"/>
</dbReference>
<dbReference type="Gene3D" id="1.10.10.10">
    <property type="entry name" value="Winged helix-like DNA-binding domain superfamily/Winged helix DNA-binding domain"/>
    <property type="match status" value="1"/>
</dbReference>
<dbReference type="InterPro" id="IPR014710">
    <property type="entry name" value="RmlC-like_jellyroll"/>
</dbReference>
<feature type="compositionally biased region" description="Basic residues" evidence="10">
    <location>
        <begin position="1067"/>
        <end position="1083"/>
    </location>
</feature>
<feature type="region of interest" description="Disordered" evidence="10">
    <location>
        <begin position="459"/>
        <end position="479"/>
    </location>
</feature>
<dbReference type="InterPro" id="IPR009057">
    <property type="entry name" value="Homeodomain-like_sf"/>
</dbReference>
<proteinExistence type="inferred from homology"/>
<reference evidence="13" key="1">
    <citation type="submission" date="2025-08" db="UniProtKB">
        <authorList>
            <consortium name="Ensembl"/>
        </authorList>
    </citation>
    <scope>IDENTIFICATION</scope>
</reference>
<comment type="subcellular location">
    <subcellularLocation>
        <location evidence="1">Nucleus</location>
    </subcellularLocation>
</comment>
<evidence type="ECO:0000259" key="12">
    <source>
        <dbReference type="Pfam" id="PF25787"/>
    </source>
</evidence>
<keyword evidence="14" id="KW-1185">Reference proteome</keyword>
<dbReference type="Gene3D" id="2.60.120.10">
    <property type="entry name" value="Jelly Rolls"/>
    <property type="match status" value="1"/>
</dbReference>
<name>A0A8C5LTV9_9ANUR</name>
<comment type="similarity">
    <text evidence="2">Belongs to the CENP-C/MIF2 family.</text>
</comment>
<feature type="compositionally biased region" description="Polar residues" evidence="10">
    <location>
        <begin position="995"/>
        <end position="1005"/>
    </location>
</feature>
<evidence type="ECO:0000256" key="4">
    <source>
        <dbReference type="ARBA" id="ARBA00023242"/>
    </source>
</evidence>
<dbReference type="Proteomes" id="UP000694569">
    <property type="component" value="Unplaced"/>
</dbReference>
<feature type="region of interest" description="Disordered" evidence="10">
    <location>
        <begin position="987"/>
        <end position="1017"/>
    </location>
</feature>
<dbReference type="GO" id="GO:0000776">
    <property type="term" value="C:kinetochore"/>
    <property type="evidence" value="ECO:0007669"/>
    <property type="project" value="InterPro"/>
</dbReference>
<evidence type="ECO:0000256" key="8">
    <source>
        <dbReference type="ARBA" id="ARBA00082151"/>
    </source>
</evidence>
<evidence type="ECO:0000256" key="5">
    <source>
        <dbReference type="ARBA" id="ARBA00053516"/>
    </source>
</evidence>
<dbReference type="OrthoDB" id="1939643at2759"/>
<evidence type="ECO:0000256" key="7">
    <source>
        <dbReference type="ARBA" id="ARBA00068530"/>
    </source>
</evidence>
<evidence type="ECO:0000256" key="6">
    <source>
        <dbReference type="ARBA" id="ARBA00064952"/>
    </source>
</evidence>
<dbReference type="GO" id="GO:0005634">
    <property type="term" value="C:nucleus"/>
    <property type="evidence" value="ECO:0007669"/>
    <property type="project" value="UniProtKB-SubCell"/>
</dbReference>
<dbReference type="PANTHER" id="PTHR16684:SF11">
    <property type="entry name" value="CENTROMERE PROTEIN C"/>
    <property type="match status" value="1"/>
</dbReference>
<feature type="compositionally biased region" description="Basic and acidic residues" evidence="10">
    <location>
        <begin position="468"/>
        <end position="477"/>
    </location>
</feature>
<dbReference type="GO" id="GO:0051315">
    <property type="term" value="P:attachment of mitotic spindle microtubules to kinetochore"/>
    <property type="evidence" value="ECO:0007669"/>
    <property type="project" value="TreeGrafter"/>
</dbReference>
<evidence type="ECO:0000256" key="1">
    <source>
        <dbReference type="ARBA" id="ARBA00004123"/>
    </source>
</evidence>
<sequence length="1455" mass="161059">MVKTKELSKDTRNKIVDLHQAGKTESAIGKPPGVKKSTVGAIIRKWKTYKTTDNLHGSGAPRKISSRGVKMITRTIRSKKPYRSRYCSKDQSEGPPAVQPGQNVLNAIKTYFDKTDNVEENTIVFNSTSPGSEASSRISLPLELQGSTVTEKPNVLTSSDCQIEKALGQKTQTPRSAASSSIKKLKHAVHKQVFNCTSESDEDIDPTIGSEPILLAPPEASVDKRAHGFSKLYRTPGSAHHDPASPFAKFSAKKRHSLHSPIVTGYQRVVQQQEELLVNPEEDDVLHPCFGTVQTIDQRRTPIAKDATATSEINSIPDIIQSKSSSRLPSSIPSHAKNVDAILLETQKDSLLKYTNKKSVSTDSSHTFQMNAKDEFALQSISDHKGLTRGRFNQGTLEKKDAAHTFSPGTENNWAYSVRQDVGKNLKPLASPHVMSPQKTPYSLAKDTSKQLDRLYLTPSHKKQQNHIRQERLENNRRPPLQSLLDYLSRKNVQSAKNSYSLDQKDAKSKQSLFLQAATVGHPNKRCPRGSDLPAAPSTRQTFEEDDFSVHEDLNVSDSFMTIPKCRKQRPRQQSKSAFKRSEVAPSPKRFPHCKRGTQISDNYGHNDEEASSKRNTTYTVAEDGNPTFDLDDHSPLQIGSGNVNSSNIDNPAKKEHVHTEHIVLSGENADESTISDGDYIPQKKQTNLHSRRKYKAKNSGPRSTLIQERDLTMTLSKPQPPSVLPNEDGNENLYNGAKENKKKTVRKRVQKNVSSNNVPETNQMVNKKADSFEPAQNVIEGKKTVQKKGQKKVSSNPVAVDVLRKEKFEPNQMVNENADHFEPALHIIEGLVKKKSARKRGQKKVSLNSVPQDVLQNVNSETNQMVNKRADSFEPALNVVVGNKKNVRKRGQKKAASNAVPVDVFRNEKYETILMVNENADSFQPALNIIEETNIPKRLKTAATVKENSSQCSSRRQRNAPGEWWVVKSPVPLNGLSFLQRNIHGHPDNDLPIESNSSKENMGQSGIRKDNKQGRAEQNIVEGGTYIVAAESVAEPLECSPPKTSLGKRKKSVKDNSDHNDDAHSKPIKMPKSIKAKSKSKIAKANNKKMFVDPGEPKLVDPNKGSRISGLQKSLVAVEPKTPANLRSLVTVGAEYEKSPRPNKAVKNMLGNHYTDHSTSTRTPASSAKMVTPVKTAVPFKQLVHSDYVIDFVDGPESPLNVQSGKNRGLKRNPELVASCSSVENAGATRPEENQISCDSSEPLVMPSNAPKLRHSTRTRLQPMQYWRGERVDYLSTPSGGFVINGVISPKNKECIRKPAAKVKDSRKRKAEPSYKPVDMGPVGPTVVLDAATGKQIETECVKISHQCAITSPKEKIKVCKTISASGFSSGKLKLGPLQEKGYQFVCNNTMVFYMVSGAVELLLHETIYHLKTGDSFFVPPGNLYNLTNLLEMEAEFVFCQIKGPPMSVVEEDK</sequence>
<accession>A0A8C5LTV9</accession>
<dbReference type="SUPFAM" id="SSF51182">
    <property type="entry name" value="RmlC-like cupins"/>
    <property type="match status" value="1"/>
</dbReference>
<dbReference type="InterPro" id="IPR036388">
    <property type="entry name" value="WH-like_DNA-bd_sf"/>
</dbReference>
<organism evidence="13 14">
    <name type="scientific">Leptobrachium leishanense</name>
    <name type="common">Leishan spiny toad</name>
    <dbReference type="NCBI Taxonomy" id="445787"/>
    <lineage>
        <taxon>Eukaryota</taxon>
        <taxon>Metazoa</taxon>
        <taxon>Chordata</taxon>
        <taxon>Craniata</taxon>
        <taxon>Vertebrata</taxon>
        <taxon>Euteleostomi</taxon>
        <taxon>Amphibia</taxon>
        <taxon>Batrachia</taxon>
        <taxon>Anura</taxon>
        <taxon>Pelobatoidea</taxon>
        <taxon>Megophryidae</taxon>
        <taxon>Leptobrachium</taxon>
    </lineage>
</organism>
<keyword evidence="4" id="KW-0539">Nucleus</keyword>
<dbReference type="FunFam" id="2.60.120.10:FF:000033">
    <property type="entry name" value="Centromere protein C 1"/>
    <property type="match status" value="1"/>
</dbReference>
<evidence type="ECO:0000256" key="2">
    <source>
        <dbReference type="ARBA" id="ARBA00010291"/>
    </source>
</evidence>
<feature type="region of interest" description="Disordered" evidence="10">
    <location>
        <begin position="565"/>
        <end position="614"/>
    </location>
</feature>
<comment type="subunit">
    <text evidence="6">Oligomer. Component of the CENPA-NAC complex, at least composed of CENPA, CENPC, CENPH, CENPM, CENPN, CENPT and CENPU. The CENPA-NAC complex interacts with the CENPA-CAD complex, composed of CENPI, CENPK, CENPL, CENPO, CENPP, CENPQ, CENPR and CENPS. Binds to DAXX. Interacts with DNMT3B. Interacts directly with CENPA. Identified in a centromere complex containing histones H2A, H2B and H4, and at least CENPA, CENPB, CENPC, CENPT, CENPN, HJURP, SUPT16H, SSRP1 and RSF1. Interacts with MEIKIN.</text>
</comment>